<accession>A0A6J2U9K9</accession>
<dbReference type="SUPFAM" id="SSF52935">
    <property type="entry name" value="PK C-terminal domain-like"/>
    <property type="match status" value="1"/>
</dbReference>
<dbReference type="RefSeq" id="XP_030385201.1">
    <property type="nucleotide sequence ID" value="XM_030529341.1"/>
</dbReference>
<dbReference type="Pfam" id="PF02887">
    <property type="entry name" value="PK_C"/>
    <property type="match status" value="1"/>
</dbReference>
<dbReference type="Pfam" id="PF00224">
    <property type="entry name" value="PK"/>
    <property type="match status" value="1"/>
</dbReference>
<evidence type="ECO:0000256" key="1">
    <source>
        <dbReference type="ARBA" id="ARBA00001958"/>
    </source>
</evidence>
<keyword evidence="3" id="KW-0479">Metal-binding</keyword>
<dbReference type="GeneID" id="115632263"/>
<evidence type="ECO:0000313" key="8">
    <source>
        <dbReference type="RefSeq" id="XP_030385201.1"/>
    </source>
</evidence>
<dbReference type="Gene3D" id="3.20.20.60">
    <property type="entry name" value="Phosphoenolpyruvate-binding domains"/>
    <property type="match status" value="1"/>
</dbReference>
<gene>
    <name evidence="8" type="primary">LOC115632263</name>
</gene>
<evidence type="ECO:0000256" key="3">
    <source>
        <dbReference type="ARBA" id="ARBA00022723"/>
    </source>
</evidence>
<proteinExistence type="predicted"/>
<comment type="cofactor">
    <cofactor evidence="1">
        <name>K(+)</name>
        <dbReference type="ChEBI" id="CHEBI:29103"/>
    </cofactor>
</comment>
<feature type="domain" description="Pyruvate kinase C-terminal" evidence="6">
    <location>
        <begin position="495"/>
        <end position="605"/>
    </location>
</feature>
<evidence type="ECO:0000313" key="7">
    <source>
        <dbReference type="Proteomes" id="UP000504634"/>
    </source>
</evidence>
<dbReference type="GO" id="GO:0000287">
    <property type="term" value="F:magnesium ion binding"/>
    <property type="evidence" value="ECO:0007669"/>
    <property type="project" value="InterPro"/>
</dbReference>
<dbReference type="InterPro" id="IPR040442">
    <property type="entry name" value="Pyrv_kinase-like_dom_sf"/>
</dbReference>
<dbReference type="GO" id="GO:0004743">
    <property type="term" value="F:pyruvate kinase activity"/>
    <property type="evidence" value="ECO:0007669"/>
    <property type="project" value="InterPro"/>
</dbReference>
<keyword evidence="2" id="KW-0808">Transferase</keyword>
<keyword evidence="8" id="KW-0418">Kinase</keyword>
<dbReference type="InterPro" id="IPR015806">
    <property type="entry name" value="Pyrv_Knase_insert_dom_sf"/>
</dbReference>
<evidence type="ECO:0000259" key="6">
    <source>
        <dbReference type="Pfam" id="PF02887"/>
    </source>
</evidence>
<reference evidence="8" key="1">
    <citation type="submission" date="2025-08" db="UniProtKB">
        <authorList>
            <consortium name="RefSeq"/>
        </authorList>
    </citation>
    <scope>IDENTIFICATION</scope>
    <source>
        <strain evidence="8">11010-0011.00</strain>
        <tissue evidence="8">Whole body</tissue>
    </source>
</reference>
<dbReference type="InterPro" id="IPR011037">
    <property type="entry name" value="Pyrv_Knase-like_insert_dom_sf"/>
</dbReference>
<organism evidence="7 8">
    <name type="scientific">Drosophila lebanonensis</name>
    <name type="common">Fruit fly</name>
    <name type="synonym">Scaptodrosophila lebanonensis</name>
    <dbReference type="NCBI Taxonomy" id="7225"/>
    <lineage>
        <taxon>Eukaryota</taxon>
        <taxon>Metazoa</taxon>
        <taxon>Ecdysozoa</taxon>
        <taxon>Arthropoda</taxon>
        <taxon>Hexapoda</taxon>
        <taxon>Insecta</taxon>
        <taxon>Pterygota</taxon>
        <taxon>Neoptera</taxon>
        <taxon>Endopterygota</taxon>
        <taxon>Diptera</taxon>
        <taxon>Brachycera</taxon>
        <taxon>Muscomorpha</taxon>
        <taxon>Ephydroidea</taxon>
        <taxon>Drosophilidae</taxon>
        <taxon>Scaptodrosophila</taxon>
    </lineage>
</organism>
<dbReference type="OrthoDB" id="8050074at2759"/>
<dbReference type="InterPro" id="IPR015793">
    <property type="entry name" value="Pyrv_Knase_brl"/>
</dbReference>
<dbReference type="InterPro" id="IPR036918">
    <property type="entry name" value="Pyrv_Knase_C_sf"/>
</dbReference>
<sequence>MDEIRETVVHTMDDILTNLCKRLKAISVDVERLQRVKEQLTTMQNRQTLVNLLGVDDNDSLAQSVDLQKMQSKLSFPIHKDPILPIADTGIEDTEDDIGEELSEDLCLLPFDDEDRWHNFFNGFEIINTPDAVLLNGNSNCIELTRCQCDQELKCYLLSGVRCFMIDLFTGTIRDNQTMMLQIREAELSTSKEYGFPVVSTVFAKLSPRYQYTGYLSQSYSETCSVELKRGYKVMLTVDRQYSNCCTSHVIYVNARFLLCDVKEFDFILLGEDIQLMVKSVGQDHINCCVARPGLLTSYMPVRFPSRCRRFRVSYEELEDLTFSREVGINVVVSNFVGTIEYLDDLEEAMAMLECDHLRLYARVVLNEILGCDGDLNWVMTRYDGLFVELARPKPTEPTPNIMHLCPDAECLMQLAHDAKKPIVLDATLINQQILRIDPAHYYHMFYFPDKYLIKCDDSLKTYYFSLLQGAIFDQIGQVALAKMPFCDSSHTGADTLARSVVTASYEVQAVAIVVCGVTTRMVQKISHFRPRAPILFISHMRSAEDYVSLYHNVTMLSYRTRHFISHRRNTYRKAIYALAYLAARKKLKHNDQIILVYNYEAGTSFPENYLIYKFDKHHFTDHMASSMFPVQADKEDKDTKPHVQHIGT</sequence>
<keyword evidence="4" id="KW-0460">Magnesium</keyword>
<evidence type="ECO:0000256" key="4">
    <source>
        <dbReference type="ARBA" id="ARBA00022842"/>
    </source>
</evidence>
<dbReference type="InterPro" id="IPR001697">
    <property type="entry name" value="Pyr_Knase"/>
</dbReference>
<evidence type="ECO:0000256" key="2">
    <source>
        <dbReference type="ARBA" id="ARBA00022679"/>
    </source>
</evidence>
<dbReference type="AlphaFoldDB" id="A0A6J2U9K9"/>
<dbReference type="PANTHER" id="PTHR11817">
    <property type="entry name" value="PYRUVATE KINASE"/>
    <property type="match status" value="1"/>
</dbReference>
<dbReference type="SUPFAM" id="SSF50800">
    <property type="entry name" value="PK beta-barrel domain-like"/>
    <property type="match status" value="1"/>
</dbReference>
<protein>
    <submittedName>
        <fullName evidence="8">Pyruvate kinase</fullName>
    </submittedName>
</protein>
<name>A0A6J2U9K9_DROLE</name>
<dbReference type="Proteomes" id="UP000504634">
    <property type="component" value="Unplaced"/>
</dbReference>
<keyword evidence="8" id="KW-0670">Pyruvate</keyword>
<dbReference type="Gene3D" id="3.40.1380.20">
    <property type="entry name" value="Pyruvate kinase, C-terminal domain"/>
    <property type="match status" value="1"/>
</dbReference>
<dbReference type="Gene3D" id="2.40.33.10">
    <property type="entry name" value="PK beta-barrel domain-like"/>
    <property type="match status" value="1"/>
</dbReference>
<feature type="domain" description="Pyruvate kinase barrel" evidence="5">
    <location>
        <begin position="159"/>
        <end position="352"/>
    </location>
</feature>
<dbReference type="GO" id="GO:0030955">
    <property type="term" value="F:potassium ion binding"/>
    <property type="evidence" value="ECO:0007669"/>
    <property type="project" value="InterPro"/>
</dbReference>
<dbReference type="GO" id="GO:0016301">
    <property type="term" value="F:kinase activity"/>
    <property type="evidence" value="ECO:0007669"/>
    <property type="project" value="UniProtKB-KW"/>
</dbReference>
<dbReference type="InterPro" id="IPR015795">
    <property type="entry name" value="Pyrv_Knase_C"/>
</dbReference>
<keyword evidence="7" id="KW-1185">Reference proteome</keyword>
<evidence type="ECO:0000259" key="5">
    <source>
        <dbReference type="Pfam" id="PF00224"/>
    </source>
</evidence>